<keyword evidence="2" id="KW-1185">Reference proteome</keyword>
<dbReference type="SUPFAM" id="SSF55331">
    <property type="entry name" value="Tautomerase/MIF"/>
    <property type="match status" value="1"/>
</dbReference>
<accession>A0ABZ2LWR3</accession>
<dbReference type="InterPro" id="IPR014347">
    <property type="entry name" value="Tautomerase/MIF_sf"/>
</dbReference>
<dbReference type="RefSeq" id="WP_394824991.1">
    <property type="nucleotide sequence ID" value="NZ_CP089984.1"/>
</dbReference>
<evidence type="ECO:0000313" key="2">
    <source>
        <dbReference type="Proteomes" id="UP001370348"/>
    </source>
</evidence>
<gene>
    <name evidence="1" type="ORF">LZC94_47040</name>
</gene>
<protein>
    <submittedName>
        <fullName evidence="1">4-oxalocrotonate tautomerase family protein</fullName>
    </submittedName>
</protein>
<dbReference type="Proteomes" id="UP001370348">
    <property type="component" value="Chromosome"/>
</dbReference>
<proteinExistence type="predicted"/>
<evidence type="ECO:0000313" key="1">
    <source>
        <dbReference type="EMBL" id="WXB15366.1"/>
    </source>
</evidence>
<sequence length="136" mass="15178">MPVAYLDVPAGADLDTKRDLVKDLYAALHEVYPFPDDTRIFLREWPLGSMSQNGNLGSEPARPVFIMHVPRGGDPDAKRKMLKKVSEAVTNAYQLPAFITFMHEHSLDVVAVEGNLLADDQRRVEDQRNAYPAAGE</sequence>
<organism evidence="1 2">
    <name type="scientific">Pendulispora albinea</name>
    <dbReference type="NCBI Taxonomy" id="2741071"/>
    <lineage>
        <taxon>Bacteria</taxon>
        <taxon>Pseudomonadati</taxon>
        <taxon>Myxococcota</taxon>
        <taxon>Myxococcia</taxon>
        <taxon>Myxococcales</taxon>
        <taxon>Sorangiineae</taxon>
        <taxon>Pendulisporaceae</taxon>
        <taxon>Pendulispora</taxon>
    </lineage>
</organism>
<name>A0ABZ2LWR3_9BACT</name>
<dbReference type="EMBL" id="CP089984">
    <property type="protein sequence ID" value="WXB15366.1"/>
    <property type="molecule type" value="Genomic_DNA"/>
</dbReference>
<dbReference type="Gene3D" id="3.30.429.10">
    <property type="entry name" value="Macrophage Migration Inhibitory Factor"/>
    <property type="match status" value="2"/>
</dbReference>
<reference evidence="1 2" key="1">
    <citation type="submission" date="2021-12" db="EMBL/GenBank/DDBJ databases">
        <title>Discovery of the Pendulisporaceae a myxobacterial family with distinct sporulation behavior and unique specialized metabolism.</title>
        <authorList>
            <person name="Garcia R."/>
            <person name="Popoff A."/>
            <person name="Bader C.D."/>
            <person name="Loehr J."/>
            <person name="Walesch S."/>
            <person name="Walt C."/>
            <person name="Boldt J."/>
            <person name="Bunk B."/>
            <person name="Haeckl F.J.F.P.J."/>
            <person name="Gunesch A.P."/>
            <person name="Birkelbach J."/>
            <person name="Nuebel U."/>
            <person name="Pietschmann T."/>
            <person name="Bach T."/>
            <person name="Mueller R."/>
        </authorList>
    </citation>
    <scope>NUCLEOTIDE SEQUENCE [LARGE SCALE GENOMIC DNA]</scope>
    <source>
        <strain evidence="1 2">MSr11954</strain>
    </source>
</reference>